<dbReference type="GO" id="GO:0008168">
    <property type="term" value="F:methyltransferase activity"/>
    <property type="evidence" value="ECO:0007669"/>
    <property type="project" value="UniProtKB-KW"/>
</dbReference>
<evidence type="ECO:0000313" key="6">
    <source>
        <dbReference type="EMBL" id="SHO45903.1"/>
    </source>
</evidence>
<keyword evidence="6" id="KW-0489">Methyltransferase</keyword>
<accession>A0A1M7Y2B6</accession>
<organism evidence="6 7">
    <name type="scientific">Desulfopila aestuarii DSM 18488</name>
    <dbReference type="NCBI Taxonomy" id="1121416"/>
    <lineage>
        <taxon>Bacteria</taxon>
        <taxon>Pseudomonadati</taxon>
        <taxon>Thermodesulfobacteriota</taxon>
        <taxon>Desulfobulbia</taxon>
        <taxon>Desulfobulbales</taxon>
        <taxon>Desulfocapsaceae</taxon>
        <taxon>Desulfopila</taxon>
    </lineage>
</organism>
<dbReference type="Proteomes" id="UP000184603">
    <property type="component" value="Unassembled WGS sequence"/>
</dbReference>
<dbReference type="InterPro" id="IPR004538">
    <property type="entry name" value="Hemolysin_A/TlyA"/>
</dbReference>
<dbReference type="CDD" id="cd00165">
    <property type="entry name" value="S4"/>
    <property type="match status" value="1"/>
</dbReference>
<name>A0A1M7Y2B6_9BACT</name>
<dbReference type="STRING" id="1121416.SAMN02745220_01255"/>
<dbReference type="EMBL" id="FRFE01000004">
    <property type="protein sequence ID" value="SHO45903.1"/>
    <property type="molecule type" value="Genomic_DNA"/>
</dbReference>
<dbReference type="InterPro" id="IPR029063">
    <property type="entry name" value="SAM-dependent_MTases_sf"/>
</dbReference>
<evidence type="ECO:0000313" key="7">
    <source>
        <dbReference type="Proteomes" id="UP000184603"/>
    </source>
</evidence>
<dbReference type="RefSeq" id="WP_073612590.1">
    <property type="nucleotide sequence ID" value="NZ_FRFE01000004.1"/>
</dbReference>
<protein>
    <submittedName>
        <fullName evidence="6">23S rRNA (Cytidine1920-2'-O)/16S rRNA (Cytidine1409-2'-O)-methyltransferase</fullName>
    </submittedName>
</protein>
<keyword evidence="7" id="KW-1185">Reference proteome</keyword>
<evidence type="ECO:0000256" key="2">
    <source>
        <dbReference type="ARBA" id="ARBA00029460"/>
    </source>
</evidence>
<proteinExistence type="inferred from homology"/>
<dbReference type="PIRSF" id="PIRSF005578">
    <property type="entry name" value="TlyA"/>
    <property type="match status" value="1"/>
</dbReference>
<dbReference type="PROSITE" id="PS50889">
    <property type="entry name" value="S4"/>
    <property type="match status" value="1"/>
</dbReference>
<dbReference type="Gene3D" id="3.40.50.150">
    <property type="entry name" value="Vaccinia Virus protein VP39"/>
    <property type="match status" value="1"/>
</dbReference>
<dbReference type="InterPro" id="IPR002942">
    <property type="entry name" value="S4_RNA-bd"/>
</dbReference>
<dbReference type="InterPro" id="IPR036986">
    <property type="entry name" value="S4_RNA-bd_sf"/>
</dbReference>
<dbReference type="OrthoDB" id="9784736at2"/>
<keyword evidence="1 3" id="KW-0694">RNA-binding</keyword>
<sequence>MKLRLDELLVHRGVASDLVKARAMIGAGEVYVDDSVADKAGQTYAVDTNLRTREKCRYVSRGGLKLEKGLEHFRIDVQEACCLDVGASSGGFSDCLLQAGAAKVFAVDVAYGQLDWKIRQDPRVVIFERFNARNLVPETLKQPIDLAVMDTSFISITSIIPVLLPLFPANRVSIVALIKPQFELPKSKVGKGGVVREPELHQEAIDKIREFAETQQLIFHGTVPSPILGPKGNREFLTHLTSNNTHFQ</sequence>
<reference evidence="6 7" key="1">
    <citation type="submission" date="2016-12" db="EMBL/GenBank/DDBJ databases">
        <authorList>
            <person name="Song W.-J."/>
            <person name="Kurnit D.M."/>
        </authorList>
    </citation>
    <scope>NUCLEOTIDE SEQUENCE [LARGE SCALE GENOMIC DNA]</scope>
    <source>
        <strain evidence="6 7">DSM 18488</strain>
    </source>
</reference>
<gene>
    <name evidence="6" type="ORF">SAMN02745220_01255</name>
</gene>
<comment type="similarity">
    <text evidence="2">Belongs to the TlyA family.</text>
</comment>
<dbReference type="GO" id="GO:0003723">
    <property type="term" value="F:RNA binding"/>
    <property type="evidence" value="ECO:0007669"/>
    <property type="project" value="UniProtKB-KW"/>
</dbReference>
<dbReference type="GO" id="GO:0032259">
    <property type="term" value="P:methylation"/>
    <property type="evidence" value="ECO:0007669"/>
    <property type="project" value="UniProtKB-KW"/>
</dbReference>
<dbReference type="SUPFAM" id="SSF53335">
    <property type="entry name" value="S-adenosyl-L-methionine-dependent methyltransferases"/>
    <property type="match status" value="1"/>
</dbReference>
<dbReference type="PANTHER" id="PTHR32319:SF0">
    <property type="entry name" value="BACTERIAL HEMOLYSIN-LIKE PROTEIN"/>
    <property type="match status" value="1"/>
</dbReference>
<dbReference type="Pfam" id="PF01479">
    <property type="entry name" value="S4"/>
    <property type="match status" value="1"/>
</dbReference>
<feature type="domain" description="Ribosomal RNA methyltransferase FtsJ" evidence="5">
    <location>
        <begin position="58"/>
        <end position="240"/>
    </location>
</feature>
<keyword evidence="6" id="KW-0808">Transferase</keyword>
<feature type="domain" description="RNA-binding S4" evidence="4">
    <location>
        <begin position="4"/>
        <end position="43"/>
    </location>
</feature>
<evidence type="ECO:0000256" key="3">
    <source>
        <dbReference type="PROSITE-ProRule" id="PRU00182"/>
    </source>
</evidence>
<dbReference type="SUPFAM" id="SSF55174">
    <property type="entry name" value="Alpha-L RNA-binding motif"/>
    <property type="match status" value="1"/>
</dbReference>
<evidence type="ECO:0000256" key="1">
    <source>
        <dbReference type="ARBA" id="ARBA00022884"/>
    </source>
</evidence>
<evidence type="ECO:0000259" key="5">
    <source>
        <dbReference type="Pfam" id="PF01728"/>
    </source>
</evidence>
<dbReference type="Pfam" id="PF01728">
    <property type="entry name" value="FtsJ"/>
    <property type="match status" value="1"/>
</dbReference>
<dbReference type="AlphaFoldDB" id="A0A1M7Y2B6"/>
<evidence type="ECO:0000259" key="4">
    <source>
        <dbReference type="Pfam" id="PF01479"/>
    </source>
</evidence>
<dbReference type="NCBIfam" id="TIGR00478">
    <property type="entry name" value="tly"/>
    <property type="match status" value="1"/>
</dbReference>
<dbReference type="Gene3D" id="3.10.290.10">
    <property type="entry name" value="RNA-binding S4 domain"/>
    <property type="match status" value="1"/>
</dbReference>
<dbReference type="InterPro" id="IPR002877">
    <property type="entry name" value="RNA_MeTrfase_FtsJ_dom"/>
</dbReference>
<dbReference type="InterPro" id="IPR047048">
    <property type="entry name" value="TlyA"/>
</dbReference>
<dbReference type="PANTHER" id="PTHR32319">
    <property type="entry name" value="BACTERIAL HEMOLYSIN-LIKE PROTEIN"/>
    <property type="match status" value="1"/>
</dbReference>